<evidence type="ECO:0000256" key="1">
    <source>
        <dbReference type="ARBA" id="ARBA00022723"/>
    </source>
</evidence>
<evidence type="ECO:0000256" key="5">
    <source>
        <dbReference type="SAM" id="MobiDB-lite"/>
    </source>
</evidence>
<dbReference type="Gene3D" id="6.10.140.2220">
    <property type="match status" value="2"/>
</dbReference>
<name>A0ABD0K9W4_9CAEN</name>
<feature type="compositionally biased region" description="Basic and acidic residues" evidence="5">
    <location>
        <begin position="140"/>
        <end position="150"/>
    </location>
</feature>
<feature type="compositionally biased region" description="Basic and acidic residues" evidence="5">
    <location>
        <begin position="120"/>
        <end position="131"/>
    </location>
</feature>
<dbReference type="PROSITE" id="PS50865">
    <property type="entry name" value="ZF_MYND_2"/>
    <property type="match status" value="2"/>
</dbReference>
<dbReference type="PANTHER" id="PTHR46920">
    <property type="match status" value="1"/>
</dbReference>
<dbReference type="SUPFAM" id="SSF144232">
    <property type="entry name" value="HIT/MYND zinc finger-like"/>
    <property type="match status" value="2"/>
</dbReference>
<sequence length="381" mass="42474">MAAPKETTEGSVEERCAQCSSKSSSLRRCTRCLEVRYCSSQCQRQHWPIHKSTCRRPKPTDDTQANFATAKRCACCESSDSNLRRCTGCLAVWYCSKTCQTQHWSQHKPSCRETGSAGAKDTKRPDTKTPDAADSSENTTRTRQDEEPKPRYQSVTYVCRTCGKRSPGVGRCKRCSQHSQLMRATFAPISKDLPFHEVYLDTSGSTFNISNDVAGGPLRDPLDGSGRALAAKRASDARKLAASQRGSSTKPVHVDGTPILTWQEARSRATILYPGKRIVDKFKDLDNDLSGVPAARDVVAVSRITGGYPHNFHQARSLEDAEGKPSYVLFYVLEDPMPFFRYDQLRPGTFFCMDRGFLHHFADKTVGFRVDHPSDVLLLEA</sequence>
<dbReference type="EMBL" id="JACVVK020000219">
    <property type="protein sequence ID" value="KAK7483859.1"/>
    <property type="molecule type" value="Genomic_DNA"/>
</dbReference>
<feature type="domain" description="MYND-type" evidence="6">
    <location>
        <begin position="16"/>
        <end position="54"/>
    </location>
</feature>
<evidence type="ECO:0000256" key="2">
    <source>
        <dbReference type="ARBA" id="ARBA00022771"/>
    </source>
</evidence>
<keyword evidence="3" id="KW-0862">Zinc</keyword>
<comment type="caution">
    <text evidence="7">The sequence shown here is derived from an EMBL/GenBank/DDBJ whole genome shotgun (WGS) entry which is preliminary data.</text>
</comment>
<evidence type="ECO:0000313" key="8">
    <source>
        <dbReference type="Proteomes" id="UP001519460"/>
    </source>
</evidence>
<keyword evidence="2 4" id="KW-0863">Zinc-finger</keyword>
<dbReference type="InterPro" id="IPR002893">
    <property type="entry name" value="Znf_MYND"/>
</dbReference>
<dbReference type="GO" id="GO:0008270">
    <property type="term" value="F:zinc ion binding"/>
    <property type="evidence" value="ECO:0007669"/>
    <property type="project" value="UniProtKB-KW"/>
</dbReference>
<feature type="region of interest" description="Disordered" evidence="5">
    <location>
        <begin position="108"/>
        <end position="151"/>
    </location>
</feature>
<evidence type="ECO:0000313" key="7">
    <source>
        <dbReference type="EMBL" id="KAK7483859.1"/>
    </source>
</evidence>
<proteinExistence type="predicted"/>
<keyword evidence="8" id="KW-1185">Reference proteome</keyword>
<feature type="domain" description="MYND-type" evidence="6">
    <location>
        <begin position="73"/>
        <end position="111"/>
    </location>
</feature>
<keyword evidence="1" id="KW-0479">Metal-binding</keyword>
<dbReference type="PROSITE" id="PS01360">
    <property type="entry name" value="ZF_MYND_1"/>
    <property type="match status" value="2"/>
</dbReference>
<reference evidence="7 8" key="1">
    <citation type="journal article" date="2023" name="Sci. Data">
        <title>Genome assembly of the Korean intertidal mud-creeper Batillaria attramentaria.</title>
        <authorList>
            <person name="Patra A.K."/>
            <person name="Ho P.T."/>
            <person name="Jun S."/>
            <person name="Lee S.J."/>
            <person name="Kim Y."/>
            <person name="Won Y.J."/>
        </authorList>
    </citation>
    <scope>NUCLEOTIDE SEQUENCE [LARGE SCALE GENOMIC DNA]</scope>
    <source>
        <strain evidence="7">Wonlab-2016</strain>
    </source>
</reference>
<dbReference type="AlphaFoldDB" id="A0ABD0K9W4"/>
<gene>
    <name evidence="7" type="ORF">BaRGS_00024876</name>
</gene>
<dbReference type="Pfam" id="PF01753">
    <property type="entry name" value="zf-MYND"/>
    <property type="match status" value="2"/>
</dbReference>
<dbReference type="Proteomes" id="UP001519460">
    <property type="component" value="Unassembled WGS sequence"/>
</dbReference>
<accession>A0ABD0K9W4</accession>
<evidence type="ECO:0000259" key="6">
    <source>
        <dbReference type="PROSITE" id="PS50865"/>
    </source>
</evidence>
<evidence type="ECO:0000256" key="4">
    <source>
        <dbReference type="PROSITE-ProRule" id="PRU00134"/>
    </source>
</evidence>
<evidence type="ECO:0000256" key="3">
    <source>
        <dbReference type="ARBA" id="ARBA00022833"/>
    </source>
</evidence>
<organism evidence="7 8">
    <name type="scientific">Batillaria attramentaria</name>
    <dbReference type="NCBI Taxonomy" id="370345"/>
    <lineage>
        <taxon>Eukaryota</taxon>
        <taxon>Metazoa</taxon>
        <taxon>Spiralia</taxon>
        <taxon>Lophotrochozoa</taxon>
        <taxon>Mollusca</taxon>
        <taxon>Gastropoda</taxon>
        <taxon>Caenogastropoda</taxon>
        <taxon>Sorbeoconcha</taxon>
        <taxon>Cerithioidea</taxon>
        <taxon>Batillariidae</taxon>
        <taxon>Batillaria</taxon>
    </lineage>
</organism>
<protein>
    <recommendedName>
        <fullName evidence="6">MYND-type domain-containing protein</fullName>
    </recommendedName>
</protein>
<dbReference type="InterPro" id="IPR052839">
    <property type="entry name" value="Mito_gene_expr_regulator"/>
</dbReference>
<dbReference type="PANTHER" id="PTHR46920:SF1">
    <property type="entry name" value="PROTEIN MSS51 HOMOLOG, MITOCHONDRIAL-RELATED"/>
    <property type="match status" value="1"/>
</dbReference>
<dbReference type="PROSITE" id="PS50231">
    <property type="entry name" value="RICIN_B_LECTIN"/>
    <property type="match status" value="1"/>
</dbReference>